<feature type="domain" description="M23ase beta-sheet core" evidence="3">
    <location>
        <begin position="300"/>
        <end position="393"/>
    </location>
</feature>
<dbReference type="CDD" id="cd12797">
    <property type="entry name" value="M23_peptidase"/>
    <property type="match status" value="1"/>
</dbReference>
<accession>A0A1T4U943</accession>
<dbReference type="PANTHER" id="PTHR21666">
    <property type="entry name" value="PEPTIDASE-RELATED"/>
    <property type="match status" value="1"/>
</dbReference>
<dbReference type="InterPro" id="IPR016047">
    <property type="entry name" value="M23ase_b-sheet_dom"/>
</dbReference>
<proteinExistence type="predicted"/>
<dbReference type="InterPro" id="IPR011055">
    <property type="entry name" value="Dup_hybrid_motif"/>
</dbReference>
<feature type="compositionally biased region" description="Basic and acidic residues" evidence="2">
    <location>
        <begin position="205"/>
        <end position="217"/>
    </location>
</feature>
<keyword evidence="1" id="KW-0175">Coiled coil</keyword>
<dbReference type="SUPFAM" id="SSF51261">
    <property type="entry name" value="Duplicated hybrid motif"/>
    <property type="match status" value="1"/>
</dbReference>
<dbReference type="AlphaFoldDB" id="A0A1T4U943"/>
<dbReference type="FunFam" id="2.70.70.10:FF:000003">
    <property type="entry name" value="Murein hydrolase activator EnvC"/>
    <property type="match status" value="1"/>
</dbReference>
<reference evidence="5" key="1">
    <citation type="submission" date="2017-02" db="EMBL/GenBank/DDBJ databases">
        <authorList>
            <person name="Varghese N."/>
            <person name="Submissions S."/>
        </authorList>
    </citation>
    <scope>NUCLEOTIDE SEQUENCE [LARGE SCALE GENOMIC DNA]</scope>
    <source>
        <strain evidence="5">DSM 22720</strain>
    </source>
</reference>
<dbReference type="GO" id="GO:0004222">
    <property type="term" value="F:metalloendopeptidase activity"/>
    <property type="evidence" value="ECO:0007669"/>
    <property type="project" value="TreeGrafter"/>
</dbReference>
<keyword evidence="5" id="KW-1185">Reference proteome</keyword>
<dbReference type="Pfam" id="PF01551">
    <property type="entry name" value="Peptidase_M23"/>
    <property type="match status" value="1"/>
</dbReference>
<feature type="coiled-coil region" evidence="1">
    <location>
        <begin position="57"/>
        <end position="119"/>
    </location>
</feature>
<dbReference type="InterPro" id="IPR050570">
    <property type="entry name" value="Cell_wall_metabolism_enzyme"/>
</dbReference>
<gene>
    <name evidence="4" type="ORF">SAMN02745132_01088</name>
</gene>
<dbReference type="Gene3D" id="6.10.250.3150">
    <property type="match status" value="1"/>
</dbReference>
<organism evidence="4 5">
    <name type="scientific">Enterovibrio nigricans DSM 22720</name>
    <dbReference type="NCBI Taxonomy" id="1121868"/>
    <lineage>
        <taxon>Bacteria</taxon>
        <taxon>Pseudomonadati</taxon>
        <taxon>Pseudomonadota</taxon>
        <taxon>Gammaproteobacteria</taxon>
        <taxon>Vibrionales</taxon>
        <taxon>Vibrionaceae</taxon>
        <taxon>Enterovibrio</taxon>
    </lineage>
</organism>
<dbReference type="PANTHER" id="PTHR21666:SF270">
    <property type="entry name" value="MUREIN HYDROLASE ACTIVATOR ENVC"/>
    <property type="match status" value="1"/>
</dbReference>
<evidence type="ECO:0000256" key="2">
    <source>
        <dbReference type="SAM" id="MobiDB-lite"/>
    </source>
</evidence>
<dbReference type="EMBL" id="FUXU01000008">
    <property type="protein sequence ID" value="SKA49275.1"/>
    <property type="molecule type" value="Genomic_DNA"/>
</dbReference>
<evidence type="ECO:0000313" key="4">
    <source>
        <dbReference type="EMBL" id="SKA49275.1"/>
    </source>
</evidence>
<dbReference type="Proteomes" id="UP000190162">
    <property type="component" value="Unassembled WGS sequence"/>
</dbReference>
<evidence type="ECO:0000313" key="5">
    <source>
        <dbReference type="Proteomes" id="UP000190162"/>
    </source>
</evidence>
<dbReference type="Gene3D" id="2.70.70.10">
    <property type="entry name" value="Glucose Permease (Domain IIA)"/>
    <property type="match status" value="1"/>
</dbReference>
<feature type="region of interest" description="Disordered" evidence="2">
    <location>
        <begin position="203"/>
        <end position="226"/>
    </location>
</feature>
<feature type="coiled-coil region" evidence="1">
    <location>
        <begin position="236"/>
        <end position="263"/>
    </location>
</feature>
<sequence length="399" mass="44770">MQLINLLDILLDMWEKVLRVTNRCQVSALCAGFLLCLSFSTQVTASDEQLSGMKSEISRQEQQLTSHTKKLNTLQSDLKTQEQSIAKIARQMRKTKSDLQATETQISALNKESQRLEQLRFGQVELLKELLNSQYRQGQHSQLNALLSGKDTQELDRMTLYAEKLSKARTDAINELSATDTELQLKRHALNTQVDKQRTLLAKMSSDKSKLESEQRSQKKTASAIQRQIRSDKGYLTELRDNEKRLKVELDKAAEQARIAAEQARVKMDGLGKYKGRLQWPVKGKVLHRFGSAQSGQLKWNGMVIAAKEGNEVKATHDGTVVLSNWLRGYGLMVVIDHGQGDMSFYGYNQALLKNVGDTVKSGEPIALAGNSGGQSDSALYFEIRRKGNATNPSPWLTR</sequence>
<evidence type="ECO:0000256" key="1">
    <source>
        <dbReference type="SAM" id="Coils"/>
    </source>
</evidence>
<evidence type="ECO:0000259" key="3">
    <source>
        <dbReference type="Pfam" id="PF01551"/>
    </source>
</evidence>
<name>A0A1T4U943_9GAMM</name>
<protein>
    <submittedName>
        <fullName evidence="4">Septal ring factor EnvC, activator of murein hydrolases AmiA and AmiB</fullName>
    </submittedName>
</protein>
<keyword evidence="4" id="KW-0378">Hydrolase</keyword>